<dbReference type="EMBL" id="MSFU01000009">
    <property type="protein sequence ID" value="PWY75863.1"/>
    <property type="molecule type" value="Genomic_DNA"/>
</dbReference>
<organism evidence="1 2">
    <name type="scientific">Aspergillus eucalypticola (strain CBS 122712 / IBT 29274)</name>
    <dbReference type="NCBI Taxonomy" id="1448314"/>
    <lineage>
        <taxon>Eukaryota</taxon>
        <taxon>Fungi</taxon>
        <taxon>Dikarya</taxon>
        <taxon>Ascomycota</taxon>
        <taxon>Pezizomycotina</taxon>
        <taxon>Eurotiomycetes</taxon>
        <taxon>Eurotiomycetidae</taxon>
        <taxon>Eurotiales</taxon>
        <taxon>Aspergillaceae</taxon>
        <taxon>Aspergillus</taxon>
        <taxon>Aspergillus subgen. Circumdati</taxon>
    </lineage>
</organism>
<evidence type="ECO:0000313" key="1">
    <source>
        <dbReference type="EMBL" id="PWY75863.1"/>
    </source>
</evidence>
<dbReference type="Proteomes" id="UP000246171">
    <property type="component" value="Unassembled WGS sequence"/>
</dbReference>
<evidence type="ECO:0000313" key="2">
    <source>
        <dbReference type="Proteomes" id="UP000246171"/>
    </source>
</evidence>
<name>A0A317VNE4_ASPEC</name>
<comment type="caution">
    <text evidence="1">The sequence shown here is derived from an EMBL/GenBank/DDBJ whole genome shotgun (WGS) entry which is preliminary data.</text>
</comment>
<reference evidence="1" key="1">
    <citation type="submission" date="2016-12" db="EMBL/GenBank/DDBJ databases">
        <title>The genomes of Aspergillus section Nigri reveals drivers in fungal speciation.</title>
        <authorList>
            <consortium name="DOE Joint Genome Institute"/>
            <person name="Vesth T.C."/>
            <person name="Nybo J."/>
            <person name="Theobald S."/>
            <person name="Brandl J."/>
            <person name="Frisvad J.C."/>
            <person name="Nielsen K.F."/>
            <person name="Lyhne E.K."/>
            <person name="Kogle M.E."/>
            <person name="Kuo A."/>
            <person name="Riley R."/>
            <person name="Clum A."/>
            <person name="Nolan M."/>
            <person name="Lipzen A."/>
            <person name="Salamov A."/>
            <person name="Henrissat B."/>
            <person name="Wiebenga A."/>
            <person name="De vries R.P."/>
            <person name="Grigoriev I.V."/>
            <person name="Mortensen U.H."/>
            <person name="Andersen M.R."/>
            <person name="Baker S.E."/>
        </authorList>
    </citation>
    <scope>NUCLEOTIDE SEQUENCE</scope>
    <source>
        <strain evidence="1">CBS 122712</strain>
    </source>
</reference>
<keyword evidence="2" id="KW-1185">Reference proteome</keyword>
<proteinExistence type="predicted"/>
<dbReference type="VEuPathDB" id="FungiDB:BO83DRAFT_247976"/>
<gene>
    <name evidence="1" type="ORF">BO83DRAFT_247976</name>
</gene>
<protein>
    <submittedName>
        <fullName evidence="1">Uncharacterized protein</fullName>
    </submittedName>
</protein>
<dbReference type="GeneID" id="37048981"/>
<dbReference type="RefSeq" id="XP_025389393.1">
    <property type="nucleotide sequence ID" value="XM_025527019.1"/>
</dbReference>
<sequence>MISPSNRFCTGLLGAHRLPSQSAAGHEEAKIPHLFALRTRVCSLGRAGSVPWQRSAGKLHYRHDIVEPSSAEGSKAQSGFLTRGLCRLASSTNTTISIENDILTARLHEPPTCLLYS</sequence>
<accession>A0A317VNE4</accession>
<dbReference type="AlphaFoldDB" id="A0A317VNE4"/>